<comment type="subcellular location">
    <subcellularLocation>
        <location evidence="1">Endoplasmic reticulum membrane</location>
        <topology evidence="1">Single-pass membrane protein</topology>
    </subcellularLocation>
</comment>
<protein>
    <submittedName>
        <fullName evidence="11">Glycos_transf_1 domain-containing protein</fullName>
    </submittedName>
</protein>
<reference evidence="11" key="1">
    <citation type="submission" date="2016-11" db="UniProtKB">
        <authorList>
            <consortium name="WormBaseParasite"/>
        </authorList>
    </citation>
    <scope>IDENTIFICATION</scope>
</reference>
<keyword evidence="8 9" id="KW-0472">Membrane</keyword>
<evidence type="ECO:0000313" key="10">
    <source>
        <dbReference type="Proteomes" id="UP000095283"/>
    </source>
</evidence>
<name>A0A1I7WQZ5_HETBA</name>
<evidence type="ECO:0000256" key="8">
    <source>
        <dbReference type="ARBA" id="ARBA00023136"/>
    </source>
</evidence>
<feature type="transmembrane region" description="Helical" evidence="9">
    <location>
        <begin position="90"/>
        <end position="108"/>
    </location>
</feature>
<dbReference type="WBParaSite" id="Hba_07582">
    <property type="protein sequence ID" value="Hba_07582"/>
    <property type="gene ID" value="Hba_07582"/>
</dbReference>
<keyword evidence="4" id="KW-0808">Transferase</keyword>
<keyword evidence="3" id="KW-0328">Glycosyltransferase</keyword>
<proteinExistence type="predicted"/>
<evidence type="ECO:0000256" key="1">
    <source>
        <dbReference type="ARBA" id="ARBA00004389"/>
    </source>
</evidence>
<dbReference type="PANTHER" id="PTHR13036">
    <property type="entry name" value="BETA1,4 MANNOSYLTRANSFERASE"/>
    <property type="match status" value="1"/>
</dbReference>
<evidence type="ECO:0000256" key="6">
    <source>
        <dbReference type="ARBA" id="ARBA00022824"/>
    </source>
</evidence>
<dbReference type="Proteomes" id="UP000095283">
    <property type="component" value="Unplaced"/>
</dbReference>
<evidence type="ECO:0000256" key="3">
    <source>
        <dbReference type="ARBA" id="ARBA00022676"/>
    </source>
</evidence>
<accession>A0A1I7WQZ5</accession>
<dbReference type="GO" id="GO:0000030">
    <property type="term" value="F:mannosyltransferase activity"/>
    <property type="evidence" value="ECO:0007669"/>
    <property type="project" value="InterPro"/>
</dbReference>
<evidence type="ECO:0000256" key="4">
    <source>
        <dbReference type="ARBA" id="ARBA00022679"/>
    </source>
</evidence>
<dbReference type="GO" id="GO:0005789">
    <property type="term" value="C:endoplasmic reticulum membrane"/>
    <property type="evidence" value="ECO:0007669"/>
    <property type="project" value="UniProtKB-SubCell"/>
</dbReference>
<dbReference type="InterPro" id="IPR026051">
    <property type="entry name" value="ALG1-like"/>
</dbReference>
<keyword evidence="10" id="KW-1185">Reference proteome</keyword>
<evidence type="ECO:0000256" key="7">
    <source>
        <dbReference type="ARBA" id="ARBA00022989"/>
    </source>
</evidence>
<keyword evidence="5 9" id="KW-0812">Transmembrane</keyword>
<dbReference type="Gene3D" id="3.40.50.2000">
    <property type="entry name" value="Glycogen Phosphorylase B"/>
    <property type="match status" value="1"/>
</dbReference>
<comment type="pathway">
    <text evidence="2">Protein modification; protein glycosylation.</text>
</comment>
<keyword evidence="7 9" id="KW-1133">Transmembrane helix</keyword>
<evidence type="ECO:0000256" key="2">
    <source>
        <dbReference type="ARBA" id="ARBA00004922"/>
    </source>
</evidence>
<dbReference type="SUPFAM" id="SSF53756">
    <property type="entry name" value="UDP-Glycosyltransferase/glycogen phosphorylase"/>
    <property type="match status" value="1"/>
</dbReference>
<evidence type="ECO:0000256" key="9">
    <source>
        <dbReference type="SAM" id="Phobius"/>
    </source>
</evidence>
<evidence type="ECO:0000313" key="11">
    <source>
        <dbReference type="WBParaSite" id="Hba_07582"/>
    </source>
</evidence>
<keyword evidence="6" id="KW-0256">Endoplasmic reticulum</keyword>
<evidence type="ECO:0000256" key="5">
    <source>
        <dbReference type="ARBA" id="ARBA00022692"/>
    </source>
</evidence>
<sequence length="109" mass="11824">MLAAADIGVSLHTSTSAGLDLPMKVVDMFGSGLPVLAKKFNCIGELVIDGKNGKLFDSASELYQHLYAIATGFPLHSMVCIIFIGSSHVLIYYILIIWLQIASNLSFLY</sequence>
<organism evidence="10 11">
    <name type="scientific">Heterorhabditis bacteriophora</name>
    <name type="common">Entomopathogenic nematode worm</name>
    <dbReference type="NCBI Taxonomy" id="37862"/>
    <lineage>
        <taxon>Eukaryota</taxon>
        <taxon>Metazoa</taxon>
        <taxon>Ecdysozoa</taxon>
        <taxon>Nematoda</taxon>
        <taxon>Chromadorea</taxon>
        <taxon>Rhabditida</taxon>
        <taxon>Rhabditina</taxon>
        <taxon>Rhabditomorpha</taxon>
        <taxon>Strongyloidea</taxon>
        <taxon>Heterorhabditidae</taxon>
        <taxon>Heterorhabditis</taxon>
    </lineage>
</organism>
<dbReference type="PANTHER" id="PTHR13036:SF0">
    <property type="entry name" value="CHITOBIOSYLDIPHOSPHODOLICHOL BETA-MANNOSYLTRANSFERASE"/>
    <property type="match status" value="1"/>
</dbReference>
<dbReference type="AlphaFoldDB" id="A0A1I7WQZ5"/>